<evidence type="ECO:0000313" key="2">
    <source>
        <dbReference type="Proteomes" id="UP001595772"/>
    </source>
</evidence>
<dbReference type="Gene3D" id="3.40.50.300">
    <property type="entry name" value="P-loop containing nucleotide triphosphate hydrolases"/>
    <property type="match status" value="1"/>
</dbReference>
<sequence length="177" mass="20719">MKKVAIIGCSGSGKSTLARTLGALLHLPVHHLDALFWQPGWVPTNKEHFVNEQQKILQNDAWIIDGNYGGTMDERLSQADIIIFLHYKTIRCLYRIIKRRLQYHNKTRPDMGIDCPEKLDWEFFNWVRNFNRTKVPAINKRLSLLENKTILVFKSPKQLRNFLIELESSRPNFPMDS</sequence>
<dbReference type="PANTHER" id="PTHR37816">
    <property type="entry name" value="YALI0E33011P"/>
    <property type="match status" value="1"/>
</dbReference>
<proteinExistence type="predicted"/>
<dbReference type="NCBIfam" id="NF005994">
    <property type="entry name" value="PRK08118.1"/>
    <property type="match status" value="1"/>
</dbReference>
<name>A0ABV8GY25_9BACI</name>
<dbReference type="InterPro" id="IPR027417">
    <property type="entry name" value="P-loop_NTPase"/>
</dbReference>
<evidence type="ECO:0000313" key="1">
    <source>
        <dbReference type="EMBL" id="MFC4024585.1"/>
    </source>
</evidence>
<dbReference type="EMBL" id="JBHSAO010000008">
    <property type="protein sequence ID" value="MFC4024585.1"/>
    <property type="molecule type" value="Genomic_DNA"/>
</dbReference>
<protein>
    <submittedName>
        <fullName evidence="1">DNA topology modulation protein</fullName>
    </submittedName>
</protein>
<accession>A0ABV8GY25</accession>
<dbReference type="RefSeq" id="WP_379497073.1">
    <property type="nucleotide sequence ID" value="NZ_JBHSAO010000008.1"/>
</dbReference>
<dbReference type="PANTHER" id="PTHR37816:SF3">
    <property type="entry name" value="MODULATES DNA TOPOLOGY"/>
    <property type="match status" value="1"/>
</dbReference>
<dbReference type="SUPFAM" id="SSF52540">
    <property type="entry name" value="P-loop containing nucleoside triphosphate hydrolases"/>
    <property type="match status" value="1"/>
</dbReference>
<organism evidence="1 2">
    <name type="scientific">Oceanobacillus longus</name>
    <dbReference type="NCBI Taxonomy" id="930120"/>
    <lineage>
        <taxon>Bacteria</taxon>
        <taxon>Bacillati</taxon>
        <taxon>Bacillota</taxon>
        <taxon>Bacilli</taxon>
        <taxon>Bacillales</taxon>
        <taxon>Bacillaceae</taxon>
        <taxon>Oceanobacillus</taxon>
    </lineage>
</organism>
<dbReference type="InterPro" id="IPR052922">
    <property type="entry name" value="Cytidylate_Kinase-2"/>
</dbReference>
<comment type="caution">
    <text evidence="1">The sequence shown here is derived from an EMBL/GenBank/DDBJ whole genome shotgun (WGS) entry which is preliminary data.</text>
</comment>
<dbReference type="Proteomes" id="UP001595772">
    <property type="component" value="Unassembled WGS sequence"/>
</dbReference>
<gene>
    <name evidence="1" type="ORF">ACFOUV_12340</name>
</gene>
<keyword evidence="2" id="KW-1185">Reference proteome</keyword>
<reference evidence="2" key="1">
    <citation type="journal article" date="2019" name="Int. J. Syst. Evol. Microbiol.">
        <title>The Global Catalogue of Microorganisms (GCM) 10K type strain sequencing project: providing services to taxonomists for standard genome sequencing and annotation.</title>
        <authorList>
            <consortium name="The Broad Institute Genomics Platform"/>
            <consortium name="The Broad Institute Genome Sequencing Center for Infectious Disease"/>
            <person name="Wu L."/>
            <person name="Ma J."/>
        </authorList>
    </citation>
    <scope>NUCLEOTIDE SEQUENCE [LARGE SCALE GENOMIC DNA]</scope>
    <source>
        <strain evidence="2">IBRC-M 10703</strain>
    </source>
</reference>